<keyword evidence="1" id="KW-1133">Transmembrane helix</keyword>
<evidence type="ECO:0000256" key="1">
    <source>
        <dbReference type="SAM" id="Phobius"/>
    </source>
</evidence>
<evidence type="ECO:0000313" key="2">
    <source>
        <dbReference type="EMBL" id="EEV18080.1"/>
    </source>
</evidence>
<keyword evidence="1" id="KW-0812">Transmembrane</keyword>
<feature type="transmembrane region" description="Helical" evidence="1">
    <location>
        <begin position="20"/>
        <end position="37"/>
    </location>
</feature>
<reference evidence="2 3" key="1">
    <citation type="submission" date="2009-07" db="EMBL/GenBank/DDBJ databases">
        <authorList>
            <person name="Madupu R."/>
            <person name="Sebastian Y."/>
            <person name="Durkin A.S."/>
            <person name="Torralba M."/>
            <person name="Methe B."/>
            <person name="Sutton G.G."/>
            <person name="Strausberg R.L."/>
            <person name="Nelson K.E."/>
        </authorList>
    </citation>
    <scope>NUCLEOTIDE SEQUENCE [LARGE SCALE GENOMIC DNA]</scope>
    <source>
        <strain evidence="2 3">RM3268</strain>
    </source>
</reference>
<dbReference type="RefSeq" id="WP_005870364.1">
    <property type="nucleotide sequence ID" value="NZ_ACYG01000019.1"/>
</dbReference>
<accession>C8PG42</accession>
<keyword evidence="1" id="KW-0472">Membrane</keyword>
<sequence length="59" mass="7208">MAKWRPGFSDENSTPFCALFWNFIFEIPPLGLGFWNFKILSLKFSRRDYPRRLKFYLEI</sequence>
<comment type="caution">
    <text evidence="2">The sequence shown here is derived from an EMBL/GenBank/DDBJ whole genome shotgun (WGS) entry which is preliminary data.</text>
</comment>
<dbReference type="EMBL" id="ACYG01000019">
    <property type="protein sequence ID" value="EEV18080.1"/>
    <property type="molecule type" value="Genomic_DNA"/>
</dbReference>
<dbReference type="AlphaFoldDB" id="C8PG42"/>
<organism evidence="2 3">
    <name type="scientific">Campylobacter gracilis RM3268</name>
    <dbReference type="NCBI Taxonomy" id="553220"/>
    <lineage>
        <taxon>Bacteria</taxon>
        <taxon>Pseudomonadati</taxon>
        <taxon>Campylobacterota</taxon>
        <taxon>Epsilonproteobacteria</taxon>
        <taxon>Campylobacterales</taxon>
        <taxon>Campylobacteraceae</taxon>
        <taxon>Campylobacter</taxon>
    </lineage>
</organism>
<proteinExistence type="predicted"/>
<dbReference type="Proteomes" id="UP000005709">
    <property type="component" value="Unassembled WGS sequence"/>
</dbReference>
<keyword evidence="3" id="KW-1185">Reference proteome</keyword>
<evidence type="ECO:0000313" key="3">
    <source>
        <dbReference type="Proteomes" id="UP000005709"/>
    </source>
</evidence>
<name>C8PG42_9BACT</name>
<protein>
    <submittedName>
        <fullName evidence="2">Uncharacterized protein</fullName>
    </submittedName>
</protein>
<gene>
    <name evidence="2" type="ORF">CAMGR0001_0835</name>
</gene>